<dbReference type="InterPro" id="IPR006140">
    <property type="entry name" value="D-isomer_DH_NAD-bd"/>
</dbReference>
<dbReference type="GO" id="GO:0008465">
    <property type="term" value="F:hydroxypyruvate reductase (NADH) activity"/>
    <property type="evidence" value="ECO:0007669"/>
    <property type="project" value="TreeGrafter"/>
</dbReference>
<dbReference type="PANTHER" id="PTHR10996">
    <property type="entry name" value="2-HYDROXYACID DEHYDROGENASE-RELATED"/>
    <property type="match status" value="1"/>
</dbReference>
<dbReference type="GO" id="GO:0030267">
    <property type="term" value="F:glyoxylate reductase (NADPH) activity"/>
    <property type="evidence" value="ECO:0007669"/>
    <property type="project" value="TreeGrafter"/>
</dbReference>
<evidence type="ECO:0000313" key="7">
    <source>
        <dbReference type="Proteomes" id="UP000605201"/>
    </source>
</evidence>
<dbReference type="SUPFAM" id="SSF52283">
    <property type="entry name" value="Formate/glycerate dehydrogenase catalytic domain-like"/>
    <property type="match status" value="1"/>
</dbReference>
<evidence type="ECO:0000259" key="5">
    <source>
        <dbReference type="Pfam" id="PF02826"/>
    </source>
</evidence>
<evidence type="ECO:0000256" key="2">
    <source>
        <dbReference type="ARBA" id="ARBA00023002"/>
    </source>
</evidence>
<dbReference type="PROSITE" id="PS00065">
    <property type="entry name" value="D_2_HYDROXYACID_DH_1"/>
    <property type="match status" value="1"/>
</dbReference>
<evidence type="ECO:0000256" key="3">
    <source>
        <dbReference type="RuleBase" id="RU003719"/>
    </source>
</evidence>
<dbReference type="PROSITE" id="PS00671">
    <property type="entry name" value="D_2_HYDROXYACID_DH_3"/>
    <property type="match status" value="1"/>
</dbReference>
<evidence type="ECO:0000259" key="4">
    <source>
        <dbReference type="Pfam" id="PF00389"/>
    </source>
</evidence>
<dbReference type="InterPro" id="IPR006139">
    <property type="entry name" value="D-isomer_2_OHA_DH_cat_dom"/>
</dbReference>
<dbReference type="InterPro" id="IPR029753">
    <property type="entry name" value="D-isomer_DH_CS"/>
</dbReference>
<comment type="similarity">
    <text evidence="1 3">Belongs to the D-isomer specific 2-hydroxyacid dehydrogenase family.</text>
</comment>
<dbReference type="Proteomes" id="UP000605201">
    <property type="component" value="Unassembled WGS sequence"/>
</dbReference>
<dbReference type="Pfam" id="PF02826">
    <property type="entry name" value="2-Hacid_dh_C"/>
    <property type="match status" value="1"/>
</dbReference>
<dbReference type="EMBL" id="JACNIG010000237">
    <property type="protein sequence ID" value="MBC8432613.1"/>
    <property type="molecule type" value="Genomic_DNA"/>
</dbReference>
<dbReference type="SUPFAM" id="SSF51735">
    <property type="entry name" value="NAD(P)-binding Rossmann-fold domains"/>
    <property type="match status" value="1"/>
</dbReference>
<dbReference type="GO" id="GO:0005829">
    <property type="term" value="C:cytosol"/>
    <property type="evidence" value="ECO:0007669"/>
    <property type="project" value="TreeGrafter"/>
</dbReference>
<dbReference type="GO" id="GO:0051287">
    <property type="term" value="F:NAD binding"/>
    <property type="evidence" value="ECO:0007669"/>
    <property type="project" value="InterPro"/>
</dbReference>
<keyword evidence="2 3" id="KW-0560">Oxidoreductase</keyword>
<dbReference type="InterPro" id="IPR029752">
    <property type="entry name" value="D-isomer_DH_CS1"/>
</dbReference>
<name>A0A8J6NUG7_9BACT</name>
<dbReference type="CDD" id="cd05301">
    <property type="entry name" value="GDH"/>
    <property type="match status" value="1"/>
</dbReference>
<dbReference type="Gene3D" id="3.40.50.720">
    <property type="entry name" value="NAD(P)-binding Rossmann-like Domain"/>
    <property type="match status" value="2"/>
</dbReference>
<gene>
    <name evidence="6" type="ORF">H8D96_11940</name>
</gene>
<accession>A0A8J6NUG7</accession>
<evidence type="ECO:0000313" key="6">
    <source>
        <dbReference type="EMBL" id="MBC8432613.1"/>
    </source>
</evidence>
<reference evidence="6 7" key="1">
    <citation type="submission" date="2020-08" db="EMBL/GenBank/DDBJ databases">
        <title>Bridging the membrane lipid divide: bacteria of the FCB group superphylum have the potential to synthesize archaeal ether lipids.</title>
        <authorList>
            <person name="Villanueva L."/>
            <person name="Von Meijenfeldt F.A.B."/>
            <person name="Westbye A.B."/>
            <person name="Yadav S."/>
            <person name="Hopmans E.C."/>
            <person name="Dutilh B.E."/>
            <person name="Sinninghe Damste J.S."/>
        </authorList>
    </citation>
    <scope>NUCLEOTIDE SEQUENCE [LARGE SCALE GENOMIC DNA]</scope>
    <source>
        <strain evidence="6">NIOZ-UU17</strain>
    </source>
</reference>
<feature type="domain" description="D-isomer specific 2-hydroxyacid dehydrogenase NAD-binding" evidence="5">
    <location>
        <begin position="128"/>
        <end position="320"/>
    </location>
</feature>
<dbReference type="InterPro" id="IPR050223">
    <property type="entry name" value="D-isomer_2-hydroxyacid_DH"/>
</dbReference>
<dbReference type="Pfam" id="PF00389">
    <property type="entry name" value="2-Hacid_dh"/>
    <property type="match status" value="1"/>
</dbReference>
<dbReference type="PANTHER" id="PTHR10996:SF257">
    <property type="entry name" value="GLYOXYLATE REDUCTASE 1"/>
    <property type="match status" value="1"/>
</dbReference>
<protein>
    <submittedName>
        <fullName evidence="6">D-glycerate dehydrogenase</fullName>
    </submittedName>
</protein>
<dbReference type="AlphaFoldDB" id="A0A8J6NUG7"/>
<organism evidence="6 7">
    <name type="scientific">Candidatus Desulfatibia vada</name>
    <dbReference type="NCBI Taxonomy" id="2841696"/>
    <lineage>
        <taxon>Bacteria</taxon>
        <taxon>Pseudomonadati</taxon>
        <taxon>Thermodesulfobacteriota</taxon>
        <taxon>Desulfobacteria</taxon>
        <taxon>Desulfobacterales</taxon>
        <taxon>Desulfobacterales incertae sedis</taxon>
        <taxon>Candidatus Desulfatibia</taxon>
    </lineage>
</organism>
<feature type="domain" description="D-isomer specific 2-hydroxyacid dehydrogenase catalytic" evidence="4">
    <location>
        <begin position="18"/>
        <end position="344"/>
    </location>
</feature>
<dbReference type="InterPro" id="IPR036291">
    <property type="entry name" value="NAD(P)-bd_dom_sf"/>
</dbReference>
<proteinExistence type="inferred from homology"/>
<comment type="caution">
    <text evidence="6">The sequence shown here is derived from an EMBL/GenBank/DDBJ whole genome shotgun (WGS) entry which is preliminary data.</text>
</comment>
<evidence type="ECO:0000256" key="1">
    <source>
        <dbReference type="ARBA" id="ARBA00005854"/>
    </source>
</evidence>
<sequence length="381" mass="41720">MSEKMWTTCNSAGSRRVVVTKELPGKRWLEILIQADCQIIICTSPDILTVDEIKTAIKDRCDGAIGQLTEDWGADLFQALKASGAKAYSNYAVGYNNVDLAAATKQGIPVGNTPGVLTETTAEMAVCLTFAAARRVVEADAFMRQGRFQGWLPTLFLGELLRHKTVGVIGAGRIGSAYARMMVEGQKMNLIYYNRSQNKRIEDFVAAYGEFIKGRGEEPVTCRRAENVEELLGEADVVSLHTDLNESTHHLINAERLSWMKENAILVNTGRGPVIDESALVAHCQKHPDFRAALDVFEDEPEMKSGLKDLDNVVIVPHIASATSWTREGMAILAASNVAGILMGYPAWQNPDILPFLGDEPPQAAPSILNAKELGIPLYME</sequence>